<dbReference type="GO" id="GO:0005634">
    <property type="term" value="C:nucleus"/>
    <property type="evidence" value="ECO:0007669"/>
    <property type="project" value="TreeGrafter"/>
</dbReference>
<feature type="compositionally biased region" description="Basic and acidic residues" evidence="8">
    <location>
        <begin position="1522"/>
        <end position="1531"/>
    </location>
</feature>
<evidence type="ECO:0000256" key="4">
    <source>
        <dbReference type="ARBA" id="ARBA00022942"/>
    </source>
</evidence>
<dbReference type="AlphaFoldDB" id="A0AAF5DFX4"/>
<dbReference type="PANTHER" id="PTHR10539:SF0">
    <property type="entry name" value="26S PROTEASOME NON-ATPASE REGULATORY SUBUNIT 13"/>
    <property type="match status" value="1"/>
</dbReference>
<dbReference type="Proteomes" id="UP000035681">
    <property type="component" value="Unplaced"/>
</dbReference>
<dbReference type="WBParaSite" id="TCONS_00011130.p1">
    <property type="protein sequence ID" value="TCONS_00011130.p1"/>
    <property type="gene ID" value="XLOC_005247"/>
</dbReference>
<sequence>KKKVNHPIQLHVLEKMSLDFNKPSCLRQRLVEVSSERCNLSYAFGLSEYKDGSTRTGKYLYDCEGKCKYFVVAIEGYLLLYNSLDVYDEPKKRVEYSFGKGAVIHDCALMALKDGLEGLVAGVTTINENGGKNYNLYLLNAGREAIILDALTFSDDCKKVFVIYDELHQDELKGLNSAFHEFPHLIMVGGQGAKGYLTHFNNTSMENALDDRPPSRGIQVFNILRGFRDKTEKYFCFDDYKESIKLKLTDTELTSIAYVNSCRCLLLGFNFGGILSINLLTQCKNKIVLSRGEIRAMQVQEPDDDPRPASYVWVASVNGRSLCFSMLSLRFYSDPSDPSIVDRNKMELSERLSFKAAELCHFLSLKVVTRERTMKLDNTTKLEDIHKKDTTLMLFTWINFSSRGTTLEGALFDLNIYYYKRMCSQIRDDGTYARQCPMISRFSIDSAEGINFASLLDAHLDSGSLYRGRSDLIENVDQFFYPSTYGFELRAFSKSIALVFSCKPIQFQFFEHLSPLKEHLNNPDMTVRCLTALGFISDKDSIKLTEISDKCSFILSTLLHNYSGNLIVQLINDETVTEKHLLPLIDWLYNEIQKCIDHFQNIVSKLFEENSEDLYSTQITKVNHYIGVFEMMREIIIAMREKELSEEVNGQLYVKGVVIDTFLFYSRLMNVFVEVKLFPITPEVIELHNSLEKLYNDRLALSRRKMYKLEISKLLDLFEATDLDCIEKLYPPKNPAVLIDLIVAPEVTIVGKTKLISYYALDIGLLMGNDSFIDKVQYNVAFFCRDKDPIDFFEIKKTWRQDAIELEHYNPNSHTLRHINFDFDYKTNLTPRSVERISQKVYISNEEMKDLRNYLLKQPYGLFIWNYIVIKRGEFSMIEPLNTNSFSGISEEWRAFCENAKKLYEETKGCSILWRYKMPSLYSKKNLSKKENSTLLSYIPPHEKSQDTSEVISSEKKKDIDTVIDKDYLECQFAARKYGSLLKTPLSASRWTRVSRIKNTNISPPPSEQKQIQPTSIMKSQERVSRIRQGMKIGSRIRFNLPEVSSTIETTNGDSICSLEKDNSMNASFNGVFQIEKSDEKTEFDDVKCVYKTVIQDKIEEQMSKTIRYEDGKVTEMEVQTDEEMLMSDLENSPAKTATDLINHMEERSKIYNIDLPNVVLVQPSNEEENVEEEEGTPVLKRRRSCVIQKTLSFTEKKYSYEEVVSVEDNMDDNTENANNKNDNNKDVKTKKLKRNSACEDLDDEDNLYGKKTKLDDDIIQTPPNNDEVNQSPPSNDEVNQSPPNNESNQSTPENDTNQTTPENDTNQTTSDNDINQSTPEHDINQTTPDDDTSNSALRRSSRIRNKSVEPEIPSVPVTKSRTRRGKESRETSVEANETTSSKGRPKRGKGSRETSVEANEITSSKGRPKRGKGSRETSVEGDETTSSKSRTRRVKESRENSVEGDDTTTKKTKTRRGKGSRETSVEGDETTSSKTRTRRSKATRETNTESTEVTSSKTRTRRGKASRETSVEVDENALSKTDTKLGKENDETSVESTEVTSSKTRTRRGKASRETSVEPDASVPSKTRTRRGKASRENSIEPEVPSTPKSRSRRGSSCEQETDLRRSTRLRKTPSKEFDNSTKKVSKSASRLPTIVFKKYCLHKTPNFLKIKIIFTIVHLKVCLVLGRKIILIMLDKVDSYLSKKVEESITEDQKKVWSELLNLHSLKHWHQFSQSVIHFLKNDELSKGLDMEDFWNSVILTYKATLSPYSVAVIARYVAHAIFDRAGKGEAYTFLDDLIKYYQSDVTAVIRLMTTKIEFYVKKGGLPGEGEPKPYEYIAQVLELVETCPGKTDVLSWYYLSLMEFYRQTQDYTQFYRSIINYLSVADSSKLSNLENLQLYSYCMCEAAILSPDIYDLGECFNHPIHDKAVDLSPENRWIHTFVHCFVDGDLVSFNDSNYKSKPIFNSASELLERKIRLCAALQLASTSPTTTIPYDAFVSFCNIPLNDVEYLLMKAVSKKLIRGKIDEVGKVFNLEWIKPRCLGREKLGSLQMKYSQWRDTVCKLKSEYNMNLGELRESSTVAPEA</sequence>
<dbReference type="PANTHER" id="PTHR10539">
    <property type="entry name" value="26S PROTEASOME NON-ATPASE REGULATORY SUBUNIT 13"/>
    <property type="match status" value="1"/>
</dbReference>
<evidence type="ECO:0000256" key="6">
    <source>
        <dbReference type="ARBA" id="ARBA00031303"/>
    </source>
</evidence>
<feature type="compositionally biased region" description="Low complexity" evidence="8">
    <location>
        <begin position="1280"/>
        <end position="1295"/>
    </location>
</feature>
<dbReference type="InterPro" id="IPR054179">
    <property type="entry name" value="PSD13_N"/>
</dbReference>
<feature type="domain" description="PCI" evidence="9">
    <location>
        <begin position="1853"/>
        <end position="2022"/>
    </location>
</feature>
<feature type="compositionally biased region" description="Low complexity" evidence="8">
    <location>
        <begin position="1535"/>
        <end position="1544"/>
    </location>
</feature>
<dbReference type="Pfam" id="PF22037">
    <property type="entry name" value="PSD13_N"/>
    <property type="match status" value="1"/>
</dbReference>
<evidence type="ECO:0000259" key="9">
    <source>
        <dbReference type="PROSITE" id="PS50250"/>
    </source>
</evidence>
<dbReference type="Pfam" id="PF01399">
    <property type="entry name" value="PCI"/>
    <property type="match status" value="1"/>
</dbReference>
<reference evidence="11" key="1">
    <citation type="submission" date="2024-02" db="UniProtKB">
        <authorList>
            <consortium name="WormBaseParasite"/>
        </authorList>
    </citation>
    <scope>IDENTIFICATION</scope>
</reference>
<keyword evidence="10" id="KW-1185">Reference proteome</keyword>
<evidence type="ECO:0000256" key="5">
    <source>
        <dbReference type="ARBA" id="ARBA00029749"/>
    </source>
</evidence>
<comment type="function">
    <text evidence="1">Component of the 26S proteasome, a multiprotein complex involved in the ATP-dependent degradation of ubiquitinated proteins. This complex plays a key role in the maintenance of protein homeostasis by removing misfolded or damaged proteins, which could impair cellular functions, and by removing proteins whose functions are no longer required. Therefore, the proteasome participates in numerous cellular processes, including cell cycle progression, apoptosis, or DNA damage repair.</text>
</comment>
<evidence type="ECO:0000256" key="8">
    <source>
        <dbReference type="SAM" id="MobiDB-lite"/>
    </source>
</evidence>
<dbReference type="Pfam" id="PF16687">
    <property type="entry name" value="ELYS-bb"/>
    <property type="match status" value="1"/>
</dbReference>
<evidence type="ECO:0000256" key="3">
    <source>
        <dbReference type="ARBA" id="ARBA00015732"/>
    </source>
</evidence>
<evidence type="ECO:0000313" key="11">
    <source>
        <dbReference type="WBParaSite" id="TCONS_00011130.p1"/>
    </source>
</evidence>
<evidence type="ECO:0000256" key="1">
    <source>
        <dbReference type="ARBA" id="ARBA00002362"/>
    </source>
</evidence>
<name>A0AAF5DFX4_STRER</name>
<dbReference type="GO" id="GO:0005198">
    <property type="term" value="F:structural molecule activity"/>
    <property type="evidence" value="ECO:0007669"/>
    <property type="project" value="TreeGrafter"/>
</dbReference>
<dbReference type="PROSITE" id="PS50250">
    <property type="entry name" value="PCI"/>
    <property type="match status" value="1"/>
</dbReference>
<accession>A0AAF5DFX4</accession>
<protein>
    <recommendedName>
        <fullName evidence="3">26S proteasome non-ATPase regulatory subunit 13</fullName>
    </recommendedName>
    <alternativeName>
        <fullName evidence="5">26S proteasome regulatory subunit RPN9</fullName>
    </alternativeName>
    <alternativeName>
        <fullName evidence="7">26S proteasome regulatory subunit S11</fullName>
    </alternativeName>
    <alternativeName>
        <fullName evidence="6">26S proteasome regulatory subunit p40.5</fullName>
    </alternativeName>
</protein>
<dbReference type="InterPro" id="IPR032040">
    <property type="entry name" value="ELYS-bb"/>
</dbReference>
<comment type="subunit">
    <text evidence="2">Component of the 19S proteasome regulatory particle complex. The 26S proteasome consists of a 20S core particle (CP) and two 19S regulatory subunits (RP). The regulatory particle is made of a lid composed of 9 subunits including PSMD13, a base containing 6 ATPases and few additional components.</text>
</comment>
<evidence type="ECO:0000256" key="2">
    <source>
        <dbReference type="ARBA" id="ARBA00011441"/>
    </source>
</evidence>
<dbReference type="GO" id="GO:0008541">
    <property type="term" value="C:proteasome regulatory particle, lid subcomplex"/>
    <property type="evidence" value="ECO:0007669"/>
    <property type="project" value="TreeGrafter"/>
</dbReference>
<feature type="compositionally biased region" description="Polar residues" evidence="8">
    <location>
        <begin position="1374"/>
        <end position="1383"/>
    </location>
</feature>
<proteinExistence type="predicted"/>
<dbReference type="GO" id="GO:0005829">
    <property type="term" value="C:cytosol"/>
    <property type="evidence" value="ECO:0007669"/>
    <property type="project" value="TreeGrafter"/>
</dbReference>
<feature type="region of interest" description="Disordered" evidence="8">
    <location>
        <begin position="1210"/>
        <end position="1625"/>
    </location>
</feature>
<feature type="compositionally biased region" description="Polar residues" evidence="8">
    <location>
        <begin position="1397"/>
        <end position="1406"/>
    </location>
</feature>
<organism evidence="10 11">
    <name type="scientific">Strongyloides stercoralis</name>
    <name type="common">Threadworm</name>
    <dbReference type="NCBI Taxonomy" id="6248"/>
    <lineage>
        <taxon>Eukaryota</taxon>
        <taxon>Metazoa</taxon>
        <taxon>Ecdysozoa</taxon>
        <taxon>Nematoda</taxon>
        <taxon>Chromadorea</taxon>
        <taxon>Rhabditida</taxon>
        <taxon>Tylenchina</taxon>
        <taxon>Panagrolaimomorpha</taxon>
        <taxon>Strongyloidoidea</taxon>
        <taxon>Strongyloididae</taxon>
        <taxon>Strongyloides</taxon>
    </lineage>
</organism>
<dbReference type="InterPro" id="IPR035298">
    <property type="entry name" value="PSMD13"/>
</dbReference>
<feature type="compositionally biased region" description="Polar residues" evidence="8">
    <location>
        <begin position="1262"/>
        <end position="1279"/>
    </location>
</feature>
<dbReference type="SMART" id="SM00088">
    <property type="entry name" value="PINT"/>
    <property type="match status" value="1"/>
</dbReference>
<keyword evidence="4" id="KW-0647">Proteasome</keyword>
<dbReference type="InterPro" id="IPR000717">
    <property type="entry name" value="PCI_dom"/>
</dbReference>
<feature type="compositionally biased region" description="Low complexity" evidence="8">
    <location>
        <begin position="1489"/>
        <end position="1498"/>
    </location>
</feature>
<evidence type="ECO:0000256" key="7">
    <source>
        <dbReference type="ARBA" id="ARBA00032323"/>
    </source>
</evidence>
<dbReference type="GO" id="GO:0006511">
    <property type="term" value="P:ubiquitin-dependent protein catabolic process"/>
    <property type="evidence" value="ECO:0007669"/>
    <property type="project" value="TreeGrafter"/>
</dbReference>
<evidence type="ECO:0000313" key="10">
    <source>
        <dbReference type="Proteomes" id="UP000035681"/>
    </source>
</evidence>
<feature type="compositionally biased region" description="Polar residues" evidence="8">
    <location>
        <begin position="1296"/>
        <end position="1319"/>
    </location>
</feature>
<feature type="region of interest" description="Disordered" evidence="8">
    <location>
        <begin position="998"/>
        <end position="1019"/>
    </location>
</feature>